<keyword evidence="12 14" id="KW-0472">Membrane</keyword>
<evidence type="ECO:0000256" key="8">
    <source>
        <dbReference type="ARBA" id="ARBA00022723"/>
    </source>
</evidence>
<evidence type="ECO:0000256" key="4">
    <source>
        <dbReference type="ARBA" id="ARBA00017504"/>
    </source>
</evidence>
<evidence type="ECO:0000256" key="3">
    <source>
        <dbReference type="ARBA" id="ARBA00006501"/>
    </source>
</evidence>
<dbReference type="NCBIfam" id="TIGR00701">
    <property type="entry name" value="protoporphyrinogen oxidase HemJ"/>
    <property type="match status" value="1"/>
</dbReference>
<keyword evidence="5 14" id="KW-1003">Cell membrane</keyword>
<dbReference type="PIRSF" id="PIRSF004638">
    <property type="entry name" value="UCP004638"/>
    <property type="match status" value="1"/>
</dbReference>
<dbReference type="Proteomes" id="UP000678276">
    <property type="component" value="Unassembled WGS sequence"/>
</dbReference>
<comment type="pathway">
    <text evidence="2 14 15">Porphyrin-containing compound metabolism; protoporphyrin-IX biosynthesis; protoporphyrin-IX from protoporphyrinogen-IX: step 1/1.</text>
</comment>
<dbReference type="PANTHER" id="PTHR40255">
    <property type="entry name" value="UPF0093 MEMBRANE PROTEIN SLR1790"/>
    <property type="match status" value="1"/>
</dbReference>
<evidence type="ECO:0000256" key="15">
    <source>
        <dbReference type="PIRNR" id="PIRNR004638"/>
    </source>
</evidence>
<evidence type="ECO:0000256" key="7">
    <source>
        <dbReference type="ARBA" id="ARBA00022692"/>
    </source>
</evidence>
<gene>
    <name evidence="16" type="primary">hemJ</name>
    <name evidence="16" type="ORF">J6595_16230</name>
</gene>
<keyword evidence="11 14" id="KW-0408">Iron</keyword>
<evidence type="ECO:0000256" key="2">
    <source>
        <dbReference type="ARBA" id="ARBA00005073"/>
    </source>
</evidence>
<feature type="binding site" description="axial binding residue" evidence="14">
    <location>
        <position position="111"/>
    </location>
    <ligand>
        <name>heme</name>
        <dbReference type="ChEBI" id="CHEBI:30413"/>
    </ligand>
    <ligandPart>
        <name>Fe</name>
        <dbReference type="ChEBI" id="CHEBI:18248"/>
    </ligandPart>
</feature>
<comment type="subcellular location">
    <subcellularLocation>
        <location evidence="1 14">Cell membrane</location>
        <topology evidence="1 14">Multi-pass membrane protein</topology>
    </subcellularLocation>
</comment>
<comment type="similarity">
    <text evidence="3 14 15">Belongs to the HemJ family.</text>
</comment>
<evidence type="ECO:0000256" key="12">
    <source>
        <dbReference type="ARBA" id="ARBA00023136"/>
    </source>
</evidence>
<comment type="subunit">
    <text evidence="14">Homodimer.</text>
</comment>
<dbReference type="InterPro" id="IPR005265">
    <property type="entry name" value="HemJ-like"/>
</dbReference>
<keyword evidence="6 14" id="KW-0349">Heme</keyword>
<evidence type="ECO:0000256" key="9">
    <source>
        <dbReference type="ARBA" id="ARBA00022989"/>
    </source>
</evidence>
<feature type="transmembrane region" description="Helical" evidence="14">
    <location>
        <begin position="106"/>
        <end position="125"/>
    </location>
</feature>
<organism evidence="16 17">
    <name type="scientific">Jiella mangrovi</name>
    <dbReference type="NCBI Taxonomy" id="2821407"/>
    <lineage>
        <taxon>Bacteria</taxon>
        <taxon>Pseudomonadati</taxon>
        <taxon>Pseudomonadota</taxon>
        <taxon>Alphaproteobacteria</taxon>
        <taxon>Hyphomicrobiales</taxon>
        <taxon>Aurantimonadaceae</taxon>
        <taxon>Jiella</taxon>
    </lineage>
</organism>
<evidence type="ECO:0000256" key="6">
    <source>
        <dbReference type="ARBA" id="ARBA00022617"/>
    </source>
</evidence>
<keyword evidence="9 14" id="KW-1133">Transmembrane helix</keyword>
<keyword evidence="7 14" id="KW-0812">Transmembrane</keyword>
<evidence type="ECO:0000256" key="13">
    <source>
        <dbReference type="ARBA" id="ARBA00048390"/>
    </source>
</evidence>
<evidence type="ECO:0000256" key="14">
    <source>
        <dbReference type="HAMAP-Rule" id="MF_02239"/>
    </source>
</evidence>
<evidence type="ECO:0000313" key="17">
    <source>
        <dbReference type="Proteomes" id="UP000678276"/>
    </source>
</evidence>
<evidence type="ECO:0000256" key="11">
    <source>
        <dbReference type="ARBA" id="ARBA00023004"/>
    </source>
</evidence>
<evidence type="ECO:0000313" key="16">
    <source>
        <dbReference type="EMBL" id="MBP0617134.1"/>
    </source>
</evidence>
<dbReference type="Pfam" id="PF03653">
    <property type="entry name" value="UPF0093"/>
    <property type="match status" value="1"/>
</dbReference>
<protein>
    <recommendedName>
        <fullName evidence="4 14">Protoporphyrinogen IX oxidase</fullName>
        <shortName evidence="14">PPO</shortName>
        <ecNumber evidence="14 15">1.3.99.-</ecNumber>
    </recommendedName>
</protein>
<accession>A0ABS4BLS0</accession>
<proteinExistence type="inferred from homology"/>
<evidence type="ECO:0000256" key="10">
    <source>
        <dbReference type="ARBA" id="ARBA00023002"/>
    </source>
</evidence>
<feature type="transmembrane region" description="Helical" evidence="14">
    <location>
        <begin position="146"/>
        <end position="164"/>
    </location>
</feature>
<dbReference type="EC" id="1.3.99.-" evidence="14 15"/>
<comment type="catalytic activity">
    <reaction evidence="13 14 15">
        <text>protoporphyrinogen IX + 3 A = protoporphyrin IX + 3 AH2</text>
        <dbReference type="Rhea" id="RHEA:62000"/>
        <dbReference type="ChEBI" id="CHEBI:13193"/>
        <dbReference type="ChEBI" id="CHEBI:17499"/>
        <dbReference type="ChEBI" id="CHEBI:57306"/>
        <dbReference type="ChEBI" id="CHEBI:57307"/>
    </reaction>
</comment>
<comment type="caution">
    <text evidence="16">The sequence shown here is derived from an EMBL/GenBank/DDBJ whole genome shotgun (WGS) entry which is preliminary data.</text>
</comment>
<dbReference type="HAMAP" id="MF_02239">
    <property type="entry name" value="HemJ"/>
    <property type="match status" value="1"/>
</dbReference>
<name>A0ABS4BLS0_9HYPH</name>
<reference evidence="16 17" key="1">
    <citation type="submission" date="2021-04" db="EMBL/GenBank/DDBJ databases">
        <title>Whole genome sequence of Jiella sp. KSK16Y-1.</title>
        <authorList>
            <person name="Tuo L."/>
        </authorList>
    </citation>
    <scope>NUCLEOTIDE SEQUENCE [LARGE SCALE GENOMIC DNA]</scope>
    <source>
        <strain evidence="16 17">KSK16Y-1</strain>
    </source>
</reference>
<keyword evidence="17" id="KW-1185">Reference proteome</keyword>
<dbReference type="EMBL" id="JAGJCF010000014">
    <property type="protein sequence ID" value="MBP0617134.1"/>
    <property type="molecule type" value="Genomic_DNA"/>
</dbReference>
<comment type="function">
    <text evidence="14 15">Catalyzes the oxidation of protoporphyrinogen IX to protoporphyrin IX.</text>
</comment>
<keyword evidence="10 14" id="KW-0560">Oxidoreductase</keyword>
<feature type="transmembrane region" description="Helical" evidence="14">
    <location>
        <begin position="33"/>
        <end position="54"/>
    </location>
</feature>
<feature type="binding site" description="axial binding residue" evidence="14">
    <location>
        <position position="34"/>
    </location>
    <ligand>
        <name>heme</name>
        <dbReference type="ChEBI" id="CHEBI:30413"/>
    </ligand>
    <ligandPart>
        <name>Fe</name>
        <dbReference type="ChEBI" id="CHEBI:18248"/>
    </ligandPart>
</feature>
<dbReference type="RefSeq" id="WP_209595635.1">
    <property type="nucleotide sequence ID" value="NZ_JAGJCF010000014.1"/>
</dbReference>
<feature type="transmembrane region" description="Helical" evidence="14">
    <location>
        <begin position="75"/>
        <end position="94"/>
    </location>
</feature>
<evidence type="ECO:0000256" key="1">
    <source>
        <dbReference type="ARBA" id="ARBA00004651"/>
    </source>
</evidence>
<comment type="cofactor">
    <cofactor evidence="14 15">
        <name>heme b</name>
        <dbReference type="ChEBI" id="CHEBI:60344"/>
    </cofactor>
    <text evidence="14 15">Binds 1 heme b (iron(II)-protoporphyrin IX) group per subunit.</text>
</comment>
<keyword evidence="8 14" id="KW-0479">Metal-binding</keyword>
<dbReference type="PANTHER" id="PTHR40255:SF1">
    <property type="entry name" value="PROTOPORPHYRINOGEN IX OXIDASE"/>
    <property type="match status" value="1"/>
</dbReference>
<evidence type="ECO:0000256" key="5">
    <source>
        <dbReference type="ARBA" id="ARBA00022475"/>
    </source>
</evidence>
<sequence length="167" mass="18532">MKNALIALAITVLAALLMFLVLPDAAYLWVKSVHVFAVIAWMAGMLYLPRLFVYHADAEIGSVQSQTFKVMERRLLKGIMNPSMIATWVAGIWLAVSGGWLASGDVWIQLKILLVLAMSAIHGMLSAATRRFAEDRNERSARSWRMLNEVPAVLLIGIIILVVVKPF</sequence>